<protein>
    <recommendedName>
        <fullName evidence="4">argininosuccinate lyase</fullName>
        <ecNumber evidence="4">4.3.2.1</ecNumber>
    </recommendedName>
    <alternativeName>
        <fullName evidence="5">Arginosuccinase</fullName>
    </alternativeName>
</protein>
<evidence type="ECO:0000256" key="4">
    <source>
        <dbReference type="ARBA" id="ARBA00012338"/>
    </source>
</evidence>
<dbReference type="AlphaFoldDB" id="A0AAD5RYM2"/>
<dbReference type="FunFam" id="1.10.40.30:FF:000001">
    <property type="entry name" value="Argininosuccinate lyase"/>
    <property type="match status" value="1"/>
</dbReference>
<dbReference type="InterPro" id="IPR000362">
    <property type="entry name" value="Fumarate_lyase_fam"/>
</dbReference>
<organism evidence="8 9">
    <name type="scientific">Zalerion maritima</name>
    <dbReference type="NCBI Taxonomy" id="339359"/>
    <lineage>
        <taxon>Eukaryota</taxon>
        <taxon>Fungi</taxon>
        <taxon>Dikarya</taxon>
        <taxon>Ascomycota</taxon>
        <taxon>Pezizomycotina</taxon>
        <taxon>Sordariomycetes</taxon>
        <taxon>Lulworthiomycetidae</taxon>
        <taxon>Lulworthiales</taxon>
        <taxon>Lulworthiaceae</taxon>
        <taxon>Zalerion</taxon>
    </lineage>
</organism>
<dbReference type="PRINTS" id="PR00145">
    <property type="entry name" value="ARGSUCLYASE"/>
</dbReference>
<evidence type="ECO:0000256" key="1">
    <source>
        <dbReference type="ARBA" id="ARBA00000985"/>
    </source>
</evidence>
<sequence length="493" mass="55790">MLDFEHTKHTLNNTKHESIAGHLEIGIAIMAENKKSENMLWGGRFTGGLDPLMIQYNESIHFDKRLYKQDILGSIAFARSNCKAGIITQDEFEKLEAGLKEVEEEWASGAFNIIPGVDEDIHTANERRLGEIIGKDVAGKLHTGRSRNEQVVTDMRMWLRDELRKLDEYLVSFLTVTAARAEKEIDYVMPGYTHLQRAQPIRWSHWLLSYGFAFQDDLNRLRQVIRRVNRNALGCGALAGNPFGIDRDSMMEELGFEGMMWNSMGAVGDRDFVTETLQWGAMLMQHISRWAEDLILYSTAEFGFVRLADAYSTGSSLMPQKKNPDSLELLRGKSGRAFGNMAGFMMVQKGLPSTYNKDLQESWEAMLDHVKTVGDSIQIAEGVLATLDTKPEKMKAALDPFMLATDVADYLVRKGVPFRETHHISGRCVALSEQTGIPMNELSYEQMKSIDERFEEDIAATFDYEKSVEMRSAKGGTSKKTVLEQIEVLRKML</sequence>
<dbReference type="SUPFAM" id="SSF48557">
    <property type="entry name" value="L-aspartase-like"/>
    <property type="match status" value="1"/>
</dbReference>
<gene>
    <name evidence="8" type="ORF">MKZ38_007677</name>
</gene>
<comment type="pathway">
    <text evidence="2">Amino-acid biosynthesis; L-arginine biosynthesis; L-arginine from L-ornithine and carbamoyl phosphate: step 3/3.</text>
</comment>
<dbReference type="GO" id="GO:0004056">
    <property type="term" value="F:argininosuccinate lyase activity"/>
    <property type="evidence" value="ECO:0007669"/>
    <property type="project" value="UniProtKB-EC"/>
</dbReference>
<dbReference type="PROSITE" id="PS00163">
    <property type="entry name" value="FUMARATE_LYASES"/>
    <property type="match status" value="1"/>
</dbReference>
<keyword evidence="9" id="KW-1185">Reference proteome</keyword>
<evidence type="ECO:0000313" key="9">
    <source>
        <dbReference type="Proteomes" id="UP001201980"/>
    </source>
</evidence>
<dbReference type="EMBL" id="JAKWBI020000004">
    <property type="protein sequence ID" value="KAJ2907162.1"/>
    <property type="molecule type" value="Genomic_DNA"/>
</dbReference>
<dbReference type="CDD" id="cd01359">
    <property type="entry name" value="Argininosuccinate_lyase"/>
    <property type="match status" value="1"/>
</dbReference>
<feature type="domain" description="Fumarate lyase N-terminal" evidence="6">
    <location>
        <begin position="43"/>
        <end position="339"/>
    </location>
</feature>
<dbReference type="InterPro" id="IPR029419">
    <property type="entry name" value="Arg_succ_lyase_C"/>
</dbReference>
<dbReference type="NCBIfam" id="TIGR00838">
    <property type="entry name" value="argH"/>
    <property type="match status" value="1"/>
</dbReference>
<dbReference type="PANTHER" id="PTHR43814:SF1">
    <property type="entry name" value="ARGININOSUCCINATE LYASE"/>
    <property type="match status" value="1"/>
</dbReference>
<accession>A0AAD5RYM2</accession>
<evidence type="ECO:0000313" key="8">
    <source>
        <dbReference type="EMBL" id="KAJ2907162.1"/>
    </source>
</evidence>
<dbReference type="GO" id="GO:0042450">
    <property type="term" value="P:L-arginine biosynthetic process via ornithine"/>
    <property type="evidence" value="ECO:0007669"/>
    <property type="project" value="InterPro"/>
</dbReference>
<evidence type="ECO:0000256" key="2">
    <source>
        <dbReference type="ARBA" id="ARBA00004941"/>
    </source>
</evidence>
<dbReference type="PRINTS" id="PR00149">
    <property type="entry name" value="FUMRATELYASE"/>
</dbReference>
<dbReference type="FunFam" id="1.10.275.10:FF:000002">
    <property type="entry name" value="Argininosuccinate lyase"/>
    <property type="match status" value="1"/>
</dbReference>
<dbReference type="Proteomes" id="UP001201980">
    <property type="component" value="Unassembled WGS sequence"/>
</dbReference>
<comment type="similarity">
    <text evidence="3">Belongs to the lyase 1 family. Argininosuccinate lyase subfamily.</text>
</comment>
<dbReference type="EC" id="4.3.2.1" evidence="4"/>
<evidence type="ECO:0000256" key="3">
    <source>
        <dbReference type="ARBA" id="ARBA00010755"/>
    </source>
</evidence>
<reference evidence="8" key="1">
    <citation type="submission" date="2022-07" db="EMBL/GenBank/DDBJ databases">
        <title>Draft genome sequence of Zalerion maritima ATCC 34329, a (micro)plastics degrading marine fungus.</title>
        <authorList>
            <person name="Paco A."/>
            <person name="Goncalves M.F.M."/>
            <person name="Rocha-Santos T.A.P."/>
            <person name="Alves A."/>
        </authorList>
    </citation>
    <scope>NUCLEOTIDE SEQUENCE</scope>
    <source>
        <strain evidence="8">ATCC 34329</strain>
    </source>
</reference>
<dbReference type="InterPro" id="IPR022761">
    <property type="entry name" value="Fumarate_lyase_N"/>
</dbReference>
<dbReference type="InterPro" id="IPR024083">
    <property type="entry name" value="Fumarase/histidase_N"/>
</dbReference>
<dbReference type="InterPro" id="IPR008948">
    <property type="entry name" value="L-Aspartase-like"/>
</dbReference>
<dbReference type="Pfam" id="PF00206">
    <property type="entry name" value="Lyase_1"/>
    <property type="match status" value="1"/>
</dbReference>
<comment type="catalytic activity">
    <reaction evidence="1">
        <text>2-(N(omega)-L-arginino)succinate = fumarate + L-arginine</text>
        <dbReference type="Rhea" id="RHEA:24020"/>
        <dbReference type="ChEBI" id="CHEBI:29806"/>
        <dbReference type="ChEBI" id="CHEBI:32682"/>
        <dbReference type="ChEBI" id="CHEBI:57472"/>
        <dbReference type="EC" id="4.3.2.1"/>
    </reaction>
</comment>
<evidence type="ECO:0000256" key="5">
    <source>
        <dbReference type="ARBA" id="ARBA00032749"/>
    </source>
</evidence>
<name>A0AAD5RYM2_9PEZI</name>
<feature type="domain" description="Argininosuccinate lyase C-terminal" evidence="7">
    <location>
        <begin position="401"/>
        <end position="469"/>
    </location>
</feature>
<dbReference type="Gene3D" id="1.20.200.10">
    <property type="entry name" value="Fumarase/aspartase (Central domain)"/>
    <property type="match status" value="1"/>
</dbReference>
<comment type="caution">
    <text evidence="8">The sequence shown here is derived from an EMBL/GenBank/DDBJ whole genome shotgun (WGS) entry which is preliminary data.</text>
</comment>
<dbReference type="GO" id="GO:0005829">
    <property type="term" value="C:cytosol"/>
    <property type="evidence" value="ECO:0007669"/>
    <property type="project" value="TreeGrafter"/>
</dbReference>
<dbReference type="InterPro" id="IPR020557">
    <property type="entry name" value="Fumarate_lyase_CS"/>
</dbReference>
<dbReference type="HAMAP" id="MF_00006">
    <property type="entry name" value="Arg_succ_lyase"/>
    <property type="match status" value="1"/>
</dbReference>
<dbReference type="Gene3D" id="1.10.40.30">
    <property type="entry name" value="Fumarase/aspartase (C-terminal domain)"/>
    <property type="match status" value="1"/>
</dbReference>
<dbReference type="Gene3D" id="1.10.275.10">
    <property type="entry name" value="Fumarase/aspartase (N-terminal domain)"/>
    <property type="match status" value="1"/>
</dbReference>
<evidence type="ECO:0000259" key="6">
    <source>
        <dbReference type="Pfam" id="PF00206"/>
    </source>
</evidence>
<dbReference type="PANTHER" id="PTHR43814">
    <property type="entry name" value="ARGININOSUCCINATE LYASE"/>
    <property type="match status" value="1"/>
</dbReference>
<evidence type="ECO:0000259" key="7">
    <source>
        <dbReference type="Pfam" id="PF14698"/>
    </source>
</evidence>
<proteinExistence type="inferred from homology"/>
<dbReference type="Pfam" id="PF14698">
    <property type="entry name" value="ASL_C2"/>
    <property type="match status" value="1"/>
</dbReference>
<dbReference type="InterPro" id="IPR009049">
    <property type="entry name" value="Argininosuccinate_lyase"/>
</dbReference>
<dbReference type="FunFam" id="1.20.200.10:FF:000025">
    <property type="entry name" value="Argininosuccinate lyase chloroplastic"/>
    <property type="match status" value="1"/>
</dbReference>